<dbReference type="InterPro" id="IPR018181">
    <property type="entry name" value="Heat_shock_70_CS"/>
</dbReference>
<dbReference type="PRINTS" id="PR00301">
    <property type="entry name" value="HEATSHOCK70"/>
</dbReference>
<dbReference type="GO" id="GO:0005524">
    <property type="term" value="F:ATP binding"/>
    <property type="evidence" value="ECO:0007669"/>
    <property type="project" value="UniProtKB-KW"/>
</dbReference>
<proteinExistence type="inferred from homology"/>
<dbReference type="Gene3D" id="3.90.640.10">
    <property type="entry name" value="Actin, Chain A, domain 4"/>
    <property type="match status" value="1"/>
</dbReference>
<dbReference type="InterPro" id="IPR013126">
    <property type="entry name" value="Hsp_70_fam"/>
</dbReference>
<dbReference type="eggNOG" id="KOG0101">
    <property type="taxonomic scope" value="Eukaryota"/>
</dbReference>
<dbReference type="SUPFAM" id="SSF100920">
    <property type="entry name" value="Heat shock protein 70kD (HSP70), peptide-binding domain"/>
    <property type="match status" value="1"/>
</dbReference>
<reference evidence="4" key="3">
    <citation type="submission" date="2025-09" db="UniProtKB">
        <authorList>
            <consortium name="Ensembl"/>
        </authorList>
    </citation>
    <scope>IDENTIFICATION</scope>
</reference>
<dbReference type="FunFam" id="3.30.30.30:FF:000001">
    <property type="entry name" value="heat shock 70 kDa protein-like"/>
    <property type="match status" value="1"/>
</dbReference>
<keyword evidence="5" id="KW-1185">Reference proteome</keyword>
<dbReference type="InterPro" id="IPR029047">
    <property type="entry name" value="HSP70_peptide-bd_sf"/>
</dbReference>
<dbReference type="Proteomes" id="UP000007875">
    <property type="component" value="Unassembled WGS sequence"/>
</dbReference>
<keyword evidence="2" id="KW-0547">Nucleotide-binding</keyword>
<dbReference type="Gene3D" id="2.60.34.10">
    <property type="entry name" value="Substrate Binding Domain Of DNAk, Chain A, domain 1"/>
    <property type="match status" value="1"/>
</dbReference>
<dbReference type="GeneTree" id="ENSGT00940000154813"/>
<comment type="similarity">
    <text evidence="1">Belongs to the heat shock protein 70 family.</text>
</comment>
<protein>
    <submittedName>
        <fullName evidence="4">Uncharacterized protein</fullName>
    </submittedName>
</protein>
<evidence type="ECO:0000313" key="5">
    <source>
        <dbReference type="Proteomes" id="UP000007875"/>
    </source>
</evidence>
<dbReference type="FunFam" id="3.90.640.10:FF:000010">
    <property type="entry name" value="heat shock 70 kDa protein 14"/>
    <property type="match status" value="1"/>
</dbReference>
<dbReference type="STRING" id="51511.ENSCSAVP00000017229"/>
<evidence type="ECO:0000256" key="2">
    <source>
        <dbReference type="ARBA" id="ARBA00022741"/>
    </source>
</evidence>
<dbReference type="SUPFAM" id="SSF53067">
    <property type="entry name" value="Actin-like ATPase domain"/>
    <property type="match status" value="2"/>
</dbReference>
<dbReference type="AlphaFoldDB" id="H2ZI13"/>
<evidence type="ECO:0000313" key="4">
    <source>
        <dbReference type="Ensembl" id="ENSCSAVP00000017229.1"/>
    </source>
</evidence>
<evidence type="ECO:0000256" key="3">
    <source>
        <dbReference type="ARBA" id="ARBA00022840"/>
    </source>
</evidence>
<dbReference type="Pfam" id="PF00012">
    <property type="entry name" value="HSP70"/>
    <property type="match status" value="1"/>
</dbReference>
<sequence>MSKAPAIGIDLGTCNLCVGVFQNGKVEIIANDQGNKTTPSYVGFTDTQWIIGDSTKNQVVTNPTNTIFDAKRLIGRGFDDEFVAIDMKYWPFAVKNDNGKPKYEVEYKRAKTTFSPEEISSMVLLKMKETAEAYLGKSVTDAVISVPAFFNDAQRRATKEAGKMAGLNVLQIMNAPTAAAVAYGIEKNVTGNKNVLIFDLGGGKLDATVVYEAKATSGDSHLGGEDFDNRLVDFLCKEFQAKYNKDLRSSKQALMRLRAACEQAKRDLSTTNPASIQINSLLDGIDFNTSVTRATFDQVNWTFFSSILLPVEKAIRDTGLSKQMIDEVILVGGSSRIPRIQRLLKEFFNGKELNKSLNPDEAVVYGAALQAALLSGDQSDIVRDLFFLDVTTFSLTLETANGTTFALLKKNSPVPRTVMQNVTTYTDNQSKVILLVFEGERLIARDNNLLGKFELSGIPPAPRGVPQIEVKFDVDADGILNVSARDKRTGNEITVT</sequence>
<organism evidence="4 5">
    <name type="scientific">Ciona savignyi</name>
    <name type="common">Pacific transparent sea squirt</name>
    <dbReference type="NCBI Taxonomy" id="51511"/>
    <lineage>
        <taxon>Eukaryota</taxon>
        <taxon>Metazoa</taxon>
        <taxon>Chordata</taxon>
        <taxon>Tunicata</taxon>
        <taxon>Ascidiacea</taxon>
        <taxon>Phlebobranchia</taxon>
        <taxon>Cionidae</taxon>
        <taxon>Ciona</taxon>
    </lineage>
</organism>
<dbReference type="InParanoid" id="H2ZI13"/>
<reference evidence="5" key="1">
    <citation type="submission" date="2003-08" db="EMBL/GenBank/DDBJ databases">
        <authorList>
            <person name="Birren B."/>
            <person name="Nusbaum C."/>
            <person name="Abebe A."/>
            <person name="Abouelleil A."/>
            <person name="Adekoya E."/>
            <person name="Ait-zahra M."/>
            <person name="Allen N."/>
            <person name="Allen T."/>
            <person name="An P."/>
            <person name="Anderson M."/>
            <person name="Anderson S."/>
            <person name="Arachchi H."/>
            <person name="Armbruster J."/>
            <person name="Bachantsang P."/>
            <person name="Baldwin J."/>
            <person name="Barry A."/>
            <person name="Bayul T."/>
            <person name="Blitshsteyn B."/>
            <person name="Bloom T."/>
            <person name="Blye J."/>
            <person name="Boguslavskiy L."/>
            <person name="Borowsky M."/>
            <person name="Boukhgalter B."/>
            <person name="Brunache A."/>
            <person name="Butler J."/>
            <person name="Calixte N."/>
            <person name="Calvo S."/>
            <person name="Camarata J."/>
            <person name="Campo K."/>
            <person name="Chang J."/>
            <person name="Cheshatsang Y."/>
            <person name="Citroen M."/>
            <person name="Collymore A."/>
            <person name="Considine T."/>
            <person name="Cook A."/>
            <person name="Cooke P."/>
            <person name="Corum B."/>
            <person name="Cuomo C."/>
            <person name="David R."/>
            <person name="Dawoe T."/>
            <person name="Degray S."/>
            <person name="Dodge S."/>
            <person name="Dooley K."/>
            <person name="Dorje P."/>
            <person name="Dorjee K."/>
            <person name="Dorris L."/>
            <person name="Duffey N."/>
            <person name="Dupes A."/>
            <person name="Elkins T."/>
            <person name="Engels R."/>
            <person name="Erickson J."/>
            <person name="Farina A."/>
            <person name="Faro S."/>
            <person name="Ferreira P."/>
            <person name="Fischer H."/>
            <person name="Fitzgerald M."/>
            <person name="Foley K."/>
            <person name="Gage D."/>
            <person name="Galagan J."/>
            <person name="Gearin G."/>
            <person name="Gnerre S."/>
            <person name="Gnirke A."/>
            <person name="Goyette A."/>
            <person name="Graham J."/>
            <person name="Grandbois E."/>
            <person name="Gyaltsen K."/>
            <person name="Hafez N."/>
            <person name="Hagopian D."/>
            <person name="Hagos B."/>
            <person name="Hall J."/>
            <person name="Hatcher B."/>
            <person name="Heller A."/>
            <person name="Higgins H."/>
            <person name="Honan T."/>
            <person name="Horn A."/>
            <person name="Houde N."/>
            <person name="Hughes L."/>
            <person name="Hulme W."/>
            <person name="Husby E."/>
            <person name="Iliev I."/>
            <person name="Jaffe D."/>
            <person name="Jones C."/>
            <person name="Kamal M."/>
            <person name="Kamat A."/>
            <person name="Kamvysselis M."/>
            <person name="Karlsson E."/>
            <person name="Kells C."/>
            <person name="Kieu A."/>
            <person name="Kisner P."/>
            <person name="Kodira C."/>
            <person name="Kulbokas E."/>
            <person name="Labutti K."/>
            <person name="Lama D."/>
            <person name="Landers T."/>
            <person name="Leger J."/>
            <person name="Levine S."/>
            <person name="Lewis D."/>
            <person name="Lewis T."/>
            <person name="Lindblad-toh K."/>
            <person name="Liu X."/>
            <person name="Lokyitsang T."/>
            <person name="Lokyitsang Y."/>
            <person name="Lucien O."/>
            <person name="Lui A."/>
            <person name="Ma L.J."/>
            <person name="Mabbitt R."/>
            <person name="Macdonald J."/>
            <person name="Maclean C."/>
            <person name="Major J."/>
            <person name="Manning J."/>
            <person name="Marabella R."/>
            <person name="Maru K."/>
            <person name="Matthews C."/>
            <person name="Mauceli E."/>
            <person name="Mccarthy M."/>
            <person name="Mcdonough S."/>
            <person name="Mcghee T."/>
            <person name="Meldrim J."/>
            <person name="Meneus L."/>
            <person name="Mesirov J."/>
            <person name="Mihalev A."/>
            <person name="Mihova T."/>
            <person name="Mikkelsen T."/>
            <person name="Mlenga V."/>
            <person name="Moru K."/>
            <person name="Mozes J."/>
            <person name="Mulrain L."/>
            <person name="Munson G."/>
            <person name="Naylor J."/>
            <person name="Newes C."/>
            <person name="Nguyen C."/>
            <person name="Nguyen N."/>
            <person name="Nguyen T."/>
            <person name="Nicol R."/>
            <person name="Nielsen C."/>
            <person name="Nizzari M."/>
            <person name="Norbu C."/>
            <person name="Norbu N."/>
            <person name="O'donnell P."/>
            <person name="Okoawo O."/>
            <person name="O'leary S."/>
            <person name="Omotosho B."/>
            <person name="O'neill K."/>
            <person name="Osman S."/>
            <person name="Parker S."/>
            <person name="Perrin D."/>
            <person name="Phunkhang P."/>
            <person name="Piqani B."/>
            <person name="Purcell S."/>
            <person name="Rachupka T."/>
            <person name="Ramasamy U."/>
            <person name="Rameau R."/>
            <person name="Ray V."/>
            <person name="Raymond C."/>
            <person name="Retta R."/>
            <person name="Richardson S."/>
            <person name="Rise C."/>
            <person name="Rodriguez J."/>
            <person name="Rogers J."/>
            <person name="Rogov P."/>
            <person name="Rutman M."/>
            <person name="Schupbach R."/>
            <person name="Seaman C."/>
            <person name="Settipalli S."/>
            <person name="Sharpe T."/>
            <person name="Sheridan J."/>
            <person name="Sherpa N."/>
            <person name="Shi J."/>
            <person name="Smirnov S."/>
            <person name="Smith C."/>
            <person name="Sougnez C."/>
            <person name="Spencer B."/>
            <person name="Stalker J."/>
            <person name="Stange-thomann N."/>
            <person name="Stavropoulos S."/>
            <person name="Stetson K."/>
            <person name="Stone C."/>
            <person name="Stone S."/>
            <person name="Stubbs M."/>
            <person name="Talamas J."/>
            <person name="Tchuinga P."/>
            <person name="Tenzing P."/>
            <person name="Tesfaye S."/>
            <person name="Theodore J."/>
            <person name="Thoulutsang Y."/>
            <person name="Topham K."/>
            <person name="Towey S."/>
            <person name="Tsamla T."/>
            <person name="Tsomo N."/>
            <person name="Vallee D."/>
            <person name="Vassiliev H."/>
            <person name="Venkataraman V."/>
            <person name="Vinson J."/>
            <person name="Vo A."/>
            <person name="Wade C."/>
            <person name="Wang S."/>
            <person name="Wangchuk T."/>
            <person name="Wangdi T."/>
            <person name="Whittaker C."/>
            <person name="Wilkinson J."/>
            <person name="Wu Y."/>
            <person name="Wyman D."/>
            <person name="Yadav S."/>
            <person name="Yang S."/>
            <person name="Yang X."/>
            <person name="Yeager S."/>
            <person name="Yee E."/>
            <person name="Young G."/>
            <person name="Zainoun J."/>
            <person name="Zembeck L."/>
            <person name="Zimmer A."/>
            <person name="Zody M."/>
            <person name="Lander E."/>
        </authorList>
    </citation>
    <scope>NUCLEOTIDE SEQUENCE [LARGE SCALE GENOMIC DNA]</scope>
</reference>
<dbReference type="GO" id="GO:0140662">
    <property type="term" value="F:ATP-dependent protein folding chaperone"/>
    <property type="evidence" value="ECO:0007669"/>
    <property type="project" value="InterPro"/>
</dbReference>
<dbReference type="Gene3D" id="3.30.420.40">
    <property type="match status" value="2"/>
</dbReference>
<dbReference type="HOGENOM" id="CLU_005965_0_1_1"/>
<accession>H2ZI13</accession>
<dbReference type="InterPro" id="IPR043129">
    <property type="entry name" value="ATPase_NBD"/>
</dbReference>
<dbReference type="Gene3D" id="3.30.30.30">
    <property type="match status" value="1"/>
</dbReference>
<evidence type="ECO:0000256" key="1">
    <source>
        <dbReference type="ARBA" id="ARBA00007381"/>
    </source>
</evidence>
<dbReference type="PANTHER" id="PTHR19375">
    <property type="entry name" value="HEAT SHOCK PROTEIN 70KDA"/>
    <property type="match status" value="1"/>
</dbReference>
<name>H2ZI13_CIOSA</name>
<dbReference type="Ensembl" id="ENSCSAVT00000017417.1">
    <property type="protein sequence ID" value="ENSCSAVP00000017229.1"/>
    <property type="gene ID" value="ENSCSAVG00000010133.1"/>
</dbReference>
<keyword evidence="3" id="KW-0067">ATP-binding</keyword>
<dbReference type="PROSITE" id="PS01036">
    <property type="entry name" value="HSP70_3"/>
    <property type="match status" value="1"/>
</dbReference>
<dbReference type="FunFam" id="3.30.420.40:FF:000026">
    <property type="entry name" value="Heat shock protein 70"/>
    <property type="match status" value="1"/>
</dbReference>
<reference evidence="4" key="2">
    <citation type="submission" date="2025-08" db="UniProtKB">
        <authorList>
            <consortium name="Ensembl"/>
        </authorList>
    </citation>
    <scope>IDENTIFICATION</scope>
</reference>